<reference evidence="2 3" key="1">
    <citation type="submission" date="2024-05" db="EMBL/GenBank/DDBJ databases">
        <title>Haplotype-resolved chromosome-level genome assembly of Huyou (Citrus changshanensis).</title>
        <authorList>
            <person name="Miao C."/>
            <person name="Chen W."/>
            <person name="Wu Y."/>
            <person name="Wang L."/>
            <person name="Zhao S."/>
            <person name="Grierson D."/>
            <person name="Xu C."/>
            <person name="Chen K."/>
        </authorList>
    </citation>
    <scope>NUCLEOTIDE SEQUENCE [LARGE SCALE GENOMIC DNA]</scope>
    <source>
        <strain evidence="2">01-14</strain>
        <tissue evidence="2">Leaf</tissue>
    </source>
</reference>
<evidence type="ECO:0000256" key="1">
    <source>
        <dbReference type="SAM" id="MobiDB-lite"/>
    </source>
</evidence>
<feature type="compositionally biased region" description="Basic and acidic residues" evidence="1">
    <location>
        <begin position="42"/>
        <end position="52"/>
    </location>
</feature>
<comment type="caution">
    <text evidence="2">The sequence shown here is derived from an EMBL/GenBank/DDBJ whole genome shotgun (WGS) entry which is preliminary data.</text>
</comment>
<dbReference type="EMBL" id="JBCGBO010000007">
    <property type="protein sequence ID" value="KAK9186997.1"/>
    <property type="molecule type" value="Genomic_DNA"/>
</dbReference>
<dbReference type="PANTHER" id="PTHR37721:SF1">
    <property type="entry name" value="OS05G0464200 PROTEIN"/>
    <property type="match status" value="1"/>
</dbReference>
<name>A0AAP0LTB7_9ROSI</name>
<protein>
    <submittedName>
        <fullName evidence="2">Uncharacterized protein</fullName>
    </submittedName>
</protein>
<dbReference type="PANTHER" id="PTHR37721">
    <property type="entry name" value="OS05G0464200 PROTEIN"/>
    <property type="match status" value="1"/>
</dbReference>
<proteinExistence type="predicted"/>
<keyword evidence="3" id="KW-1185">Reference proteome</keyword>
<sequence length="64" mass="6907">MEGNQSKKGKVISLPPKRGQIKVKIITELVETVVNIAGKPGKKNERGGDHSEQASGYSSDDEKN</sequence>
<dbReference type="AlphaFoldDB" id="A0AAP0LTB7"/>
<accession>A0AAP0LTB7</accession>
<feature type="region of interest" description="Disordered" evidence="1">
    <location>
        <begin position="36"/>
        <end position="64"/>
    </location>
</feature>
<evidence type="ECO:0000313" key="2">
    <source>
        <dbReference type="EMBL" id="KAK9186997.1"/>
    </source>
</evidence>
<gene>
    <name evidence="2" type="ORF">WN944_018386</name>
</gene>
<organism evidence="2 3">
    <name type="scientific">Citrus x changshan-huyou</name>
    <dbReference type="NCBI Taxonomy" id="2935761"/>
    <lineage>
        <taxon>Eukaryota</taxon>
        <taxon>Viridiplantae</taxon>
        <taxon>Streptophyta</taxon>
        <taxon>Embryophyta</taxon>
        <taxon>Tracheophyta</taxon>
        <taxon>Spermatophyta</taxon>
        <taxon>Magnoliopsida</taxon>
        <taxon>eudicotyledons</taxon>
        <taxon>Gunneridae</taxon>
        <taxon>Pentapetalae</taxon>
        <taxon>rosids</taxon>
        <taxon>malvids</taxon>
        <taxon>Sapindales</taxon>
        <taxon>Rutaceae</taxon>
        <taxon>Aurantioideae</taxon>
        <taxon>Citrus</taxon>
    </lineage>
</organism>
<dbReference type="Proteomes" id="UP001428341">
    <property type="component" value="Unassembled WGS sequence"/>
</dbReference>
<evidence type="ECO:0000313" key="3">
    <source>
        <dbReference type="Proteomes" id="UP001428341"/>
    </source>
</evidence>